<accession>A0A8T0GDL7</accession>
<comment type="caution">
    <text evidence="1">The sequence shown here is derived from an EMBL/GenBank/DDBJ whole genome shotgun (WGS) entry which is preliminary data.</text>
</comment>
<organism evidence="1 2">
    <name type="scientific">Ceratodon purpureus</name>
    <name type="common">Fire moss</name>
    <name type="synonym">Dicranum purpureum</name>
    <dbReference type="NCBI Taxonomy" id="3225"/>
    <lineage>
        <taxon>Eukaryota</taxon>
        <taxon>Viridiplantae</taxon>
        <taxon>Streptophyta</taxon>
        <taxon>Embryophyta</taxon>
        <taxon>Bryophyta</taxon>
        <taxon>Bryophytina</taxon>
        <taxon>Bryopsida</taxon>
        <taxon>Dicranidae</taxon>
        <taxon>Pseudoditrichales</taxon>
        <taxon>Ditrichaceae</taxon>
        <taxon>Ceratodon</taxon>
    </lineage>
</organism>
<sequence length="95" mass="11010">MKQSTLSVSWSTSVVKCCFHGGLSACNLTDHHELRHKLILQKDRHDSATCVVISFSITKKKHKPSAPQGLSWYVDRTGCKWPFTRRKWHLARYKQ</sequence>
<name>A0A8T0GDL7_CERPU</name>
<proteinExistence type="predicted"/>
<keyword evidence="2" id="KW-1185">Reference proteome</keyword>
<protein>
    <submittedName>
        <fullName evidence="1">Uncharacterized protein</fullName>
    </submittedName>
</protein>
<dbReference type="AlphaFoldDB" id="A0A8T0GDL7"/>
<reference evidence="1 2" key="1">
    <citation type="submission" date="2020-06" db="EMBL/GenBank/DDBJ databases">
        <title>WGS assembly of Ceratodon purpureus strain R40.</title>
        <authorList>
            <person name="Carey S.B."/>
            <person name="Jenkins J."/>
            <person name="Shu S."/>
            <person name="Lovell J.T."/>
            <person name="Sreedasyam A."/>
            <person name="Maumus F."/>
            <person name="Tiley G.P."/>
            <person name="Fernandez-Pozo N."/>
            <person name="Barry K."/>
            <person name="Chen C."/>
            <person name="Wang M."/>
            <person name="Lipzen A."/>
            <person name="Daum C."/>
            <person name="Saski C.A."/>
            <person name="Payton A.C."/>
            <person name="Mcbreen J.C."/>
            <person name="Conrad R.E."/>
            <person name="Kollar L.M."/>
            <person name="Olsson S."/>
            <person name="Huttunen S."/>
            <person name="Landis J.B."/>
            <person name="Wickett N.J."/>
            <person name="Johnson M.G."/>
            <person name="Rensing S.A."/>
            <person name="Grimwood J."/>
            <person name="Schmutz J."/>
            <person name="Mcdaniel S.F."/>
        </authorList>
    </citation>
    <scope>NUCLEOTIDE SEQUENCE [LARGE SCALE GENOMIC DNA]</scope>
    <source>
        <strain evidence="1 2">R40</strain>
    </source>
</reference>
<evidence type="ECO:0000313" key="2">
    <source>
        <dbReference type="Proteomes" id="UP000822688"/>
    </source>
</evidence>
<dbReference type="Proteomes" id="UP000822688">
    <property type="component" value="Chromosome 11"/>
</dbReference>
<dbReference type="EMBL" id="CM026432">
    <property type="protein sequence ID" value="KAG0556444.1"/>
    <property type="molecule type" value="Genomic_DNA"/>
</dbReference>
<gene>
    <name evidence="1" type="ORF">KC19_11G054500</name>
</gene>
<evidence type="ECO:0000313" key="1">
    <source>
        <dbReference type="EMBL" id="KAG0556444.1"/>
    </source>
</evidence>